<keyword evidence="1" id="KW-0812">Transmembrane</keyword>
<proteinExistence type="predicted"/>
<dbReference type="PROSITE" id="PS51677">
    <property type="entry name" value="NODB"/>
    <property type="match status" value="1"/>
</dbReference>
<dbReference type="EMBL" id="CVRB01000008">
    <property type="protein sequence ID" value="CRK85321.1"/>
    <property type="molecule type" value="Genomic_DNA"/>
</dbReference>
<gene>
    <name evidence="3" type="primary">ybaN</name>
    <name evidence="3" type="ORF">BN000_05406</name>
</gene>
<dbReference type="Pfam" id="PF01522">
    <property type="entry name" value="Polysacc_deac_1"/>
    <property type="match status" value="1"/>
</dbReference>
<dbReference type="InterPro" id="IPR014132">
    <property type="entry name" value="PdaB-like"/>
</dbReference>
<reference evidence="4" key="1">
    <citation type="submission" date="2015-05" db="EMBL/GenBank/DDBJ databases">
        <authorList>
            <person name="Urmite Genomes"/>
        </authorList>
    </citation>
    <scope>NUCLEOTIDE SEQUENCE [LARGE SCALE GENOMIC DNA]</scope>
    <source>
        <strain evidence="4">LF1</strain>
    </source>
</reference>
<evidence type="ECO:0000313" key="3">
    <source>
        <dbReference type="EMBL" id="CRK85321.1"/>
    </source>
</evidence>
<dbReference type="Proteomes" id="UP000199087">
    <property type="component" value="Unassembled WGS sequence"/>
</dbReference>
<evidence type="ECO:0000259" key="2">
    <source>
        <dbReference type="PROSITE" id="PS51677"/>
    </source>
</evidence>
<keyword evidence="4" id="KW-1185">Reference proteome</keyword>
<evidence type="ECO:0000256" key="1">
    <source>
        <dbReference type="SAM" id="Phobius"/>
    </source>
</evidence>
<dbReference type="Gene3D" id="3.20.20.370">
    <property type="entry name" value="Glycoside hydrolase/deacetylase"/>
    <property type="match status" value="1"/>
</dbReference>
<dbReference type="GO" id="GO:0016810">
    <property type="term" value="F:hydrolase activity, acting on carbon-nitrogen (but not peptide) bonds"/>
    <property type="evidence" value="ECO:0007669"/>
    <property type="project" value="InterPro"/>
</dbReference>
<feature type="domain" description="NodB homology" evidence="2">
    <location>
        <begin position="62"/>
        <end position="241"/>
    </location>
</feature>
<organism evidence="3 4">
    <name type="scientific">Neobacillus massiliamazoniensis</name>
    <dbReference type="NCBI Taxonomy" id="1499688"/>
    <lineage>
        <taxon>Bacteria</taxon>
        <taxon>Bacillati</taxon>
        <taxon>Bacillota</taxon>
        <taxon>Bacilli</taxon>
        <taxon>Bacillales</taxon>
        <taxon>Bacillaceae</taxon>
        <taxon>Neobacillus</taxon>
    </lineage>
</organism>
<dbReference type="GO" id="GO:0016020">
    <property type="term" value="C:membrane"/>
    <property type="evidence" value="ECO:0007669"/>
    <property type="project" value="TreeGrafter"/>
</dbReference>
<name>A0A0U1P5B1_9BACI</name>
<feature type="transmembrane region" description="Helical" evidence="1">
    <location>
        <begin position="20"/>
        <end position="38"/>
    </location>
</feature>
<dbReference type="PANTHER" id="PTHR10587:SF128">
    <property type="entry name" value="POLYSACCHARIDE DEACETYLASE PDAB-RELATED"/>
    <property type="match status" value="1"/>
</dbReference>
<keyword evidence="1" id="KW-0472">Membrane</keyword>
<dbReference type="PANTHER" id="PTHR10587">
    <property type="entry name" value="GLYCOSYL TRANSFERASE-RELATED"/>
    <property type="match status" value="1"/>
</dbReference>
<sequence>MVWDEVVKVNFFYVLNGKSLRSVLLILMAAFFAAWFFYMENHAQISVFSTKDGPKAVYRGEKDIALTFNIGWGDEKAEPILDTLKKENVKGATFFLAGSWAERHPDLVSRIVKDGYEIGILGYAYEDYIDLDDREIGKDISKAQEVFKKLNVKDIKLLRAPTGHFDKRTLKIAERYGYTVVSWRIDSKDWMNPGVNKIAENVSNAKNGDIVLLHASDSAKQTANALPMIIKDVQSKGMKLVSVSEMIANGNAQSQEVK</sequence>
<dbReference type="GO" id="GO:0005975">
    <property type="term" value="P:carbohydrate metabolic process"/>
    <property type="evidence" value="ECO:0007669"/>
    <property type="project" value="InterPro"/>
</dbReference>
<dbReference type="NCBIfam" id="TIGR02764">
    <property type="entry name" value="spore_ybaN_pdaB"/>
    <property type="match status" value="1"/>
</dbReference>
<protein>
    <submittedName>
        <fullName evidence="3">Polysaccharide deacetylase</fullName>
    </submittedName>
</protein>
<dbReference type="SUPFAM" id="SSF88713">
    <property type="entry name" value="Glycoside hydrolase/deacetylase"/>
    <property type="match status" value="1"/>
</dbReference>
<dbReference type="InterPro" id="IPR050248">
    <property type="entry name" value="Polysacc_deacetylase_ArnD"/>
</dbReference>
<keyword evidence="1" id="KW-1133">Transmembrane helix</keyword>
<dbReference type="AlphaFoldDB" id="A0A0U1P5B1"/>
<dbReference type="InterPro" id="IPR002509">
    <property type="entry name" value="NODB_dom"/>
</dbReference>
<accession>A0A0U1P5B1</accession>
<evidence type="ECO:0000313" key="4">
    <source>
        <dbReference type="Proteomes" id="UP000199087"/>
    </source>
</evidence>
<dbReference type="InterPro" id="IPR011330">
    <property type="entry name" value="Glyco_hydro/deAcase_b/a-brl"/>
</dbReference>
<dbReference type="STRING" id="1499688.BN000_05406"/>